<evidence type="ECO:0000256" key="1">
    <source>
        <dbReference type="ARBA" id="ARBA00010718"/>
    </source>
</evidence>
<dbReference type="CDD" id="cd00326">
    <property type="entry name" value="alpha_CA"/>
    <property type="match status" value="1"/>
</dbReference>
<keyword evidence="2" id="KW-0732">Signal</keyword>
<reference evidence="5" key="1">
    <citation type="submission" date="2024-02" db="UniProtKB">
        <authorList>
            <consortium name="WormBaseParasite"/>
        </authorList>
    </citation>
    <scope>IDENTIFICATION</scope>
</reference>
<dbReference type="SMART" id="SM01057">
    <property type="entry name" value="Carb_anhydrase"/>
    <property type="match status" value="1"/>
</dbReference>
<sequence length="356" mass="39553">MNRRLLATFLLLLSMISSSWCEKSCQTCAPLTPEECPLINECNICTETTFTRRQNRNGCQEVTISCASGSRVILELSNGHSVSRKAATLGSFSCQSNGRWQLNGLNYTEKNVKSASCYTASPDRQNSPINLVTQRAIRDLDLIDFTINYAPNDGDSISWGGNATTFTIKSRAPYTNSKFSATQTDGVTYNLYQMHAHWSHLGANGSEHTVDGQRYVAEFHFVHFDPEYGTFDNAVGKENGIAVIAVLAELGKRNAEFDKILNAIKKGDAQDSVAGAHTVNGVNFNYRKLIPGRSQFFTYTGSLTTGDYNTCVDWTVMRYPITVSVQQMSILYSFHIDNHRENQSVLPGTIIRKNFA</sequence>
<dbReference type="InterPro" id="IPR001148">
    <property type="entry name" value="CA_dom"/>
</dbReference>
<keyword evidence="4" id="KW-1185">Reference proteome</keyword>
<dbReference type="InterPro" id="IPR036398">
    <property type="entry name" value="CA_dom_sf"/>
</dbReference>
<organism evidence="4 5">
    <name type="scientific">Mesorhabditis belari</name>
    <dbReference type="NCBI Taxonomy" id="2138241"/>
    <lineage>
        <taxon>Eukaryota</taxon>
        <taxon>Metazoa</taxon>
        <taxon>Ecdysozoa</taxon>
        <taxon>Nematoda</taxon>
        <taxon>Chromadorea</taxon>
        <taxon>Rhabditida</taxon>
        <taxon>Rhabditina</taxon>
        <taxon>Rhabditomorpha</taxon>
        <taxon>Rhabditoidea</taxon>
        <taxon>Rhabditidae</taxon>
        <taxon>Mesorhabditinae</taxon>
        <taxon>Mesorhabditis</taxon>
    </lineage>
</organism>
<proteinExistence type="inferred from homology"/>
<dbReference type="Pfam" id="PF00194">
    <property type="entry name" value="Carb_anhydrase"/>
    <property type="match status" value="1"/>
</dbReference>
<protein>
    <submittedName>
        <fullName evidence="5">Alpha-carbonic anhydrase domain-containing protein</fullName>
    </submittedName>
</protein>
<dbReference type="Proteomes" id="UP000887575">
    <property type="component" value="Unassembled WGS sequence"/>
</dbReference>
<dbReference type="InterPro" id="IPR023561">
    <property type="entry name" value="Carbonic_anhydrase_a-class"/>
</dbReference>
<dbReference type="AlphaFoldDB" id="A0AAF3ELS4"/>
<accession>A0AAF3ELS4</accession>
<dbReference type="WBParaSite" id="MBELARI_LOCUS14948">
    <property type="protein sequence ID" value="MBELARI_LOCUS14948"/>
    <property type="gene ID" value="MBELARI_LOCUS14948"/>
</dbReference>
<evidence type="ECO:0000256" key="2">
    <source>
        <dbReference type="SAM" id="SignalP"/>
    </source>
</evidence>
<dbReference type="GO" id="GO:0005737">
    <property type="term" value="C:cytoplasm"/>
    <property type="evidence" value="ECO:0007669"/>
    <property type="project" value="TreeGrafter"/>
</dbReference>
<comment type="similarity">
    <text evidence="1">Belongs to the alpha-carbonic anhydrase family.</text>
</comment>
<dbReference type="PANTHER" id="PTHR18952:SF124">
    <property type="entry name" value="CARBONIC ANHYDRASE 7"/>
    <property type="match status" value="1"/>
</dbReference>
<dbReference type="PROSITE" id="PS51144">
    <property type="entry name" value="ALPHA_CA_2"/>
    <property type="match status" value="1"/>
</dbReference>
<name>A0AAF3ELS4_9BILA</name>
<dbReference type="GO" id="GO:0004089">
    <property type="term" value="F:carbonate dehydratase activity"/>
    <property type="evidence" value="ECO:0007669"/>
    <property type="project" value="InterPro"/>
</dbReference>
<feature type="signal peptide" evidence="2">
    <location>
        <begin position="1"/>
        <end position="21"/>
    </location>
</feature>
<dbReference type="Gene3D" id="3.10.200.10">
    <property type="entry name" value="Alpha carbonic anhydrase"/>
    <property type="match status" value="1"/>
</dbReference>
<evidence type="ECO:0000313" key="4">
    <source>
        <dbReference type="Proteomes" id="UP000887575"/>
    </source>
</evidence>
<evidence type="ECO:0000313" key="5">
    <source>
        <dbReference type="WBParaSite" id="MBELARI_LOCUS14948"/>
    </source>
</evidence>
<feature type="domain" description="Alpha-carbonic anhydrase" evidence="3">
    <location>
        <begin position="103"/>
        <end position="356"/>
    </location>
</feature>
<dbReference type="PANTHER" id="PTHR18952">
    <property type="entry name" value="CARBONIC ANHYDRASE"/>
    <property type="match status" value="1"/>
</dbReference>
<dbReference type="SUPFAM" id="SSF51069">
    <property type="entry name" value="Carbonic anhydrase"/>
    <property type="match status" value="1"/>
</dbReference>
<feature type="chain" id="PRO_5042234752" evidence="2">
    <location>
        <begin position="22"/>
        <end position="356"/>
    </location>
</feature>
<evidence type="ECO:0000259" key="3">
    <source>
        <dbReference type="PROSITE" id="PS51144"/>
    </source>
</evidence>
<dbReference type="GO" id="GO:0008270">
    <property type="term" value="F:zinc ion binding"/>
    <property type="evidence" value="ECO:0007669"/>
    <property type="project" value="InterPro"/>
</dbReference>